<gene>
    <name evidence="1" type="ORF">GC101_04530</name>
</gene>
<protein>
    <submittedName>
        <fullName evidence="1">GNAT family N-acetyltransferase</fullName>
    </submittedName>
</protein>
<dbReference type="InterPro" id="IPR027365">
    <property type="entry name" value="GNAT_acetyltra_YdfB-like"/>
</dbReference>
<reference evidence="1 2" key="1">
    <citation type="submission" date="2019-10" db="EMBL/GenBank/DDBJ databases">
        <title>Description of Paenibacillus terricola sp. nov.</title>
        <authorList>
            <person name="Carlier A."/>
            <person name="Qi S."/>
        </authorList>
    </citation>
    <scope>NUCLEOTIDE SEQUENCE [LARGE SCALE GENOMIC DNA]</scope>
    <source>
        <strain evidence="1 2">LMG 31459</strain>
    </source>
</reference>
<name>A0ABX1YD80_9BACL</name>
<proteinExistence type="predicted"/>
<dbReference type="Pfam" id="PF12746">
    <property type="entry name" value="GNAT_acetyltran"/>
    <property type="match status" value="1"/>
</dbReference>
<dbReference type="EMBL" id="WHOB01000016">
    <property type="protein sequence ID" value="NOU78141.1"/>
    <property type="molecule type" value="Genomic_DNA"/>
</dbReference>
<sequence>MMLKLDSRDYALALPLLSQVKINTLFAEAVLKGQTTGTVYVDNVQNPRTFYVAHDYGMSLAYGDSGNEAFNRSLYDYITNKTGDRQSPEWLQGDPAGGWSPLIESMITEHNALLNAVEPGPETADTRRMYTHTRVNFTFDPEVYHSAKEQWFRQDAVIVQMTAGLFDGQSGAVIPRYFWRDAEHFLSTGIGYTLLWEGEKASSAFSAYRTADQLEIGIESAAGHRGKHFAFSVCSALIDYCLEQGLEPVWGCRRENEGSYRLAQKLGFKPSLYIPYYRLAE</sequence>
<dbReference type="SUPFAM" id="SSF55729">
    <property type="entry name" value="Acyl-CoA N-acyltransferases (Nat)"/>
    <property type="match status" value="1"/>
</dbReference>
<dbReference type="Gene3D" id="3.40.630.30">
    <property type="match status" value="1"/>
</dbReference>
<dbReference type="PANTHER" id="PTHR31143:SF2">
    <property type="entry name" value="FR47-LIKE DOMAIN-CONTAINING PROTEIN-RELATED"/>
    <property type="match status" value="1"/>
</dbReference>
<evidence type="ECO:0000313" key="1">
    <source>
        <dbReference type="EMBL" id="NOU78141.1"/>
    </source>
</evidence>
<dbReference type="Proteomes" id="UP000596857">
    <property type="component" value="Unassembled WGS sequence"/>
</dbReference>
<accession>A0ABX1YD80</accession>
<comment type="caution">
    <text evidence="1">The sequence shown here is derived from an EMBL/GenBank/DDBJ whole genome shotgun (WGS) entry which is preliminary data.</text>
</comment>
<evidence type="ECO:0000313" key="2">
    <source>
        <dbReference type="Proteomes" id="UP000596857"/>
    </source>
</evidence>
<dbReference type="PANTHER" id="PTHR31143">
    <property type="match status" value="1"/>
</dbReference>
<dbReference type="InterPro" id="IPR016181">
    <property type="entry name" value="Acyl_CoA_acyltransferase"/>
</dbReference>
<dbReference type="RefSeq" id="WP_171716253.1">
    <property type="nucleotide sequence ID" value="NZ_WHOB01000016.1"/>
</dbReference>
<keyword evidence="2" id="KW-1185">Reference proteome</keyword>
<organism evidence="1 2">
    <name type="scientific">Paenibacillus phytohabitans</name>
    <dbReference type="NCBI Taxonomy" id="2654978"/>
    <lineage>
        <taxon>Bacteria</taxon>
        <taxon>Bacillati</taxon>
        <taxon>Bacillota</taxon>
        <taxon>Bacilli</taxon>
        <taxon>Bacillales</taxon>
        <taxon>Paenibacillaceae</taxon>
        <taxon>Paenibacillus</taxon>
    </lineage>
</organism>